<accession>A0A3S4U1S9</accession>
<reference evidence="1 2" key="1">
    <citation type="submission" date="2018-12" db="EMBL/GenBank/DDBJ databases">
        <authorList>
            <consortium name="Pathogen Informatics"/>
        </authorList>
    </citation>
    <scope>NUCLEOTIDE SEQUENCE [LARGE SCALE GENOMIC DNA]</scope>
    <source>
        <strain evidence="1 2">NCTC10437</strain>
    </source>
</reference>
<sequence length="122" mass="13421">MAYPILETEPPQPEPELPSLDDQAKTAALVNAYGSNEVKTRLEAWRKIALAMTVQARVIGMTQSGSEQNINARTKLYELRSKEKEARLFVADRVAVELKASAGPLTIDPSKSRIPTKVGQDD</sequence>
<evidence type="ECO:0000313" key="2">
    <source>
        <dbReference type="Proteomes" id="UP000279306"/>
    </source>
</evidence>
<protein>
    <submittedName>
        <fullName evidence="1">Uncharacterized protein</fullName>
    </submittedName>
</protein>
<dbReference type="EMBL" id="LR134356">
    <property type="protein sequence ID" value="VEG58138.1"/>
    <property type="molecule type" value="Genomic_DNA"/>
</dbReference>
<dbReference type="AlphaFoldDB" id="A0A3S4U1S9"/>
<evidence type="ECO:0000313" key="1">
    <source>
        <dbReference type="EMBL" id="VEG58138.1"/>
    </source>
</evidence>
<organism evidence="1 2">
    <name type="scientific">Mycolicibacterium aurum</name>
    <name type="common">Mycobacterium aurum</name>
    <dbReference type="NCBI Taxonomy" id="1791"/>
    <lineage>
        <taxon>Bacteria</taxon>
        <taxon>Bacillati</taxon>
        <taxon>Actinomycetota</taxon>
        <taxon>Actinomycetes</taxon>
        <taxon>Mycobacteriales</taxon>
        <taxon>Mycobacteriaceae</taxon>
        <taxon>Mycolicibacterium</taxon>
    </lineage>
</organism>
<keyword evidence="2" id="KW-1185">Reference proteome</keyword>
<dbReference type="KEGG" id="mauu:NCTC10437_05162"/>
<dbReference type="STRING" id="1791.GCA_001049355_04074"/>
<gene>
    <name evidence="1" type="ORF">NCTC10437_05162</name>
</gene>
<name>A0A3S4U1S9_MYCAU</name>
<proteinExistence type="predicted"/>
<dbReference type="Proteomes" id="UP000279306">
    <property type="component" value="Chromosome"/>
</dbReference>